<organism evidence="9">
    <name type="scientific">Auxenochlorella protothecoides</name>
    <name type="common">Green microalga</name>
    <name type="synonym">Chlorella protothecoides</name>
    <dbReference type="NCBI Taxonomy" id="3075"/>
    <lineage>
        <taxon>Eukaryota</taxon>
        <taxon>Viridiplantae</taxon>
        <taxon>Chlorophyta</taxon>
        <taxon>core chlorophytes</taxon>
        <taxon>Trebouxiophyceae</taxon>
        <taxon>Chlorellales</taxon>
        <taxon>Chlorellaceae</taxon>
        <taxon>Auxenochlorella</taxon>
    </lineage>
</organism>
<evidence type="ECO:0000256" key="7">
    <source>
        <dbReference type="ARBA" id="ARBA00022801"/>
    </source>
</evidence>
<dbReference type="SUPFAM" id="SSF53187">
    <property type="entry name" value="Zn-dependent exopeptidases"/>
    <property type="match status" value="1"/>
</dbReference>
<dbReference type="NCBIfam" id="NF002076">
    <property type="entry name" value="PRK00913.2-3"/>
    <property type="match status" value="1"/>
</dbReference>
<dbReference type="InterPro" id="IPR008283">
    <property type="entry name" value="Peptidase_M17_N"/>
</dbReference>
<feature type="domain" description="Cytosol aminopeptidase" evidence="8">
    <location>
        <begin position="452"/>
        <end position="459"/>
    </location>
</feature>
<dbReference type="InterPro" id="IPR043472">
    <property type="entry name" value="Macro_dom-like"/>
</dbReference>
<dbReference type="SUPFAM" id="SSF52949">
    <property type="entry name" value="Macro domain-like"/>
    <property type="match status" value="1"/>
</dbReference>
<dbReference type="AlphaFoldDB" id="A0A1D1ZYH6"/>
<dbReference type="EMBL" id="GDKF01006633">
    <property type="protein sequence ID" value="JAT71989.1"/>
    <property type="molecule type" value="Transcribed_RNA"/>
</dbReference>
<dbReference type="GO" id="GO:0005737">
    <property type="term" value="C:cytoplasm"/>
    <property type="evidence" value="ECO:0007669"/>
    <property type="project" value="InterPro"/>
</dbReference>
<comment type="catalytic activity">
    <reaction evidence="1">
        <text>Release of an N-terminal amino acid, Xaa-|-Yaa-, in which Xaa is preferably Leu, but may be other amino acids including Pro although not Arg or Lys, and Yaa may be Pro. Amino acid amides and methyl esters are also readily hydrolyzed, but rates on arylamides are exceedingly low.</text>
        <dbReference type="EC" id="3.4.11.1"/>
    </reaction>
</comment>
<keyword evidence="5" id="KW-0031">Aminopeptidase</keyword>
<evidence type="ECO:0000256" key="3">
    <source>
        <dbReference type="ARBA" id="ARBA00009528"/>
    </source>
</evidence>
<dbReference type="HAMAP" id="MF_00181">
    <property type="entry name" value="Cytosol_peptidase_M17"/>
    <property type="match status" value="1"/>
</dbReference>
<dbReference type="GO" id="GO:0070006">
    <property type="term" value="F:metalloaminopeptidase activity"/>
    <property type="evidence" value="ECO:0007669"/>
    <property type="project" value="InterPro"/>
</dbReference>
<dbReference type="Gene3D" id="3.40.220.10">
    <property type="entry name" value="Leucine Aminopeptidase, subunit E, domain 1"/>
    <property type="match status" value="1"/>
</dbReference>
<dbReference type="Pfam" id="PF00883">
    <property type="entry name" value="Peptidase_M17"/>
    <property type="match status" value="1"/>
</dbReference>
<keyword evidence="6" id="KW-0645">Protease</keyword>
<dbReference type="InterPro" id="IPR023042">
    <property type="entry name" value="Peptidase_M17_leu_NH2_pept"/>
</dbReference>
<dbReference type="PANTHER" id="PTHR11963">
    <property type="entry name" value="LEUCINE AMINOPEPTIDASE-RELATED"/>
    <property type="match status" value="1"/>
</dbReference>
<name>A0A1D1ZYH6_AUXPR</name>
<dbReference type="InterPro" id="IPR000819">
    <property type="entry name" value="Peptidase_M17_C"/>
</dbReference>
<comment type="similarity">
    <text evidence="3">Belongs to the peptidase M17 family.</text>
</comment>
<accession>A0A1D1ZYH6</accession>
<evidence type="ECO:0000256" key="5">
    <source>
        <dbReference type="ARBA" id="ARBA00022438"/>
    </source>
</evidence>
<dbReference type="GO" id="GO:0030145">
    <property type="term" value="F:manganese ion binding"/>
    <property type="evidence" value="ECO:0007669"/>
    <property type="project" value="InterPro"/>
</dbReference>
<evidence type="ECO:0000313" key="9">
    <source>
        <dbReference type="EMBL" id="JAT71989.1"/>
    </source>
</evidence>
<evidence type="ECO:0000256" key="6">
    <source>
        <dbReference type="ARBA" id="ARBA00022670"/>
    </source>
</evidence>
<dbReference type="PROSITE" id="PS00631">
    <property type="entry name" value="CYTOSOL_AP"/>
    <property type="match status" value="1"/>
</dbReference>
<protein>
    <recommendedName>
        <fullName evidence="8">Cytosol aminopeptidase domain-containing protein</fullName>
    </recommendedName>
</protein>
<evidence type="ECO:0000256" key="2">
    <source>
        <dbReference type="ARBA" id="ARBA00001585"/>
    </source>
</evidence>
<comment type="catalytic activity">
    <reaction evidence="2">
        <text>Release of N-terminal proline from a peptide.</text>
        <dbReference type="EC" id="3.4.11.5"/>
    </reaction>
</comment>
<comment type="subunit">
    <text evidence="4">Homohexamer (dimer of homotrimers).</text>
</comment>
<dbReference type="PRINTS" id="PR00481">
    <property type="entry name" value="LAMNOPPTDASE"/>
</dbReference>
<dbReference type="Pfam" id="PF02789">
    <property type="entry name" value="Peptidase_M17_N"/>
    <property type="match status" value="1"/>
</dbReference>
<dbReference type="CDD" id="cd00433">
    <property type="entry name" value="Peptidase_M17"/>
    <property type="match status" value="1"/>
</dbReference>
<reference evidence="9" key="1">
    <citation type="submission" date="2015-08" db="EMBL/GenBank/DDBJ databases">
        <authorList>
            <person name="Babu N.S."/>
            <person name="Beckwith C.J."/>
            <person name="Beseler K.G."/>
            <person name="Brison A."/>
            <person name="Carone J.V."/>
            <person name="Caskin T.P."/>
            <person name="Diamond M."/>
            <person name="Durham M.E."/>
            <person name="Foxe J.M."/>
            <person name="Go M."/>
            <person name="Henderson B.A."/>
            <person name="Jones I.B."/>
            <person name="McGettigan J.A."/>
            <person name="Micheletti S.J."/>
            <person name="Nasrallah M.E."/>
            <person name="Ortiz D."/>
            <person name="Piller C.R."/>
            <person name="Privatt S.R."/>
            <person name="Schneider S.L."/>
            <person name="Sharp S."/>
            <person name="Smith T.C."/>
            <person name="Stanton J.D."/>
            <person name="Ullery H.E."/>
            <person name="Wilson R.J."/>
            <person name="Serrano M.G."/>
            <person name="Buck G."/>
            <person name="Lee V."/>
            <person name="Wang Y."/>
            <person name="Carvalho R."/>
            <person name="Voegtly L."/>
            <person name="Shi R."/>
            <person name="Duckworth R."/>
            <person name="Johnson A."/>
            <person name="Loviza R."/>
            <person name="Walstead R."/>
            <person name="Shah Z."/>
            <person name="Kiflezghi M."/>
            <person name="Wade K."/>
            <person name="Ball S.L."/>
            <person name="Bradley K.W."/>
            <person name="Asai D.J."/>
            <person name="Bowman C.A."/>
            <person name="Russell D.A."/>
            <person name="Pope W.H."/>
            <person name="Jacobs-Sera D."/>
            <person name="Hendrix R.W."/>
            <person name="Hatfull G.F."/>
        </authorList>
    </citation>
    <scope>NUCLEOTIDE SEQUENCE</scope>
</reference>
<dbReference type="GO" id="GO:0006508">
    <property type="term" value="P:proteolysis"/>
    <property type="evidence" value="ECO:0007669"/>
    <property type="project" value="UniProtKB-KW"/>
</dbReference>
<proteinExistence type="inferred from homology"/>
<dbReference type="InterPro" id="IPR011356">
    <property type="entry name" value="Leucine_aapep/pepB"/>
</dbReference>
<evidence type="ECO:0000256" key="1">
    <source>
        <dbReference type="ARBA" id="ARBA00000135"/>
    </source>
</evidence>
<sequence length="605" mass="62674">MSLILGGWRGVGSLCRGLECSGTIRRIACVRRSSQAAPERVHHSCQAINPAKLVTTVLPWRGDAGVRQFRRKLSLVAASPTDSTNYSLSQVSLTPKKQINVSIGSGYPQDWSGDLLALGVFEGDLPSKEGSLSGCLATLDASLDGAIEDIIQTYEFKGKEGSQQAVRVGGKIKNVVLIGLGKVEDAALEAKWGLSLFQTLGAAAAAAAKTTKARTLALALTQLPPVDEGEASGKAANGLLHAIYETSRFKSSETGPKLESAELLFGGKDGAAAVQRAQAFVAGATLTRYLVEAPPNVCTPAHLAQAAEEIAESAPDVYQLKVLEKADCEALKMGLYLGVAEASALPPKFIHLTYTGAGEIKRRVGIVGKGLTFDSGGYNIKAGAGSMIEMMKIDMGGSGAVLGAAKTLALLKPEGIEVHFVIAACENMVAGGGMRPGDILVASNGKTVEINNTDAEGRLTLADALLYVQNQGQLDAVVDIATLTGACMIALGPAIAGLYGSSDAAAEAVAAAARRAGEKVWRMPLEKAYADALKSPIADYKNVGGRAGGSIHAALFLNEFVDTERVAWVHLDAAAPVFSDKDGSATGFGAQTLAQWVLGEAGLAG</sequence>
<evidence type="ECO:0000259" key="8">
    <source>
        <dbReference type="PROSITE" id="PS00631"/>
    </source>
</evidence>
<dbReference type="PANTHER" id="PTHR11963:SF23">
    <property type="entry name" value="CYTOSOL AMINOPEPTIDASE"/>
    <property type="match status" value="1"/>
</dbReference>
<evidence type="ECO:0000256" key="4">
    <source>
        <dbReference type="ARBA" id="ARBA00011867"/>
    </source>
</evidence>
<keyword evidence="7" id="KW-0378">Hydrolase</keyword>
<dbReference type="Gene3D" id="3.40.630.10">
    <property type="entry name" value="Zn peptidases"/>
    <property type="match status" value="1"/>
</dbReference>
<gene>
    <name evidence="9" type="ORF">g.58331</name>
</gene>